<dbReference type="RefSeq" id="WP_025412751.1">
    <property type="nucleotide sequence ID" value="NZ_CP007128.1"/>
</dbReference>
<name>W0RLW1_9BACT</name>
<proteinExistence type="predicted"/>
<organism evidence="2 3">
    <name type="scientific">Gemmatirosa kalamazoonensis</name>
    <dbReference type="NCBI Taxonomy" id="861299"/>
    <lineage>
        <taxon>Bacteria</taxon>
        <taxon>Pseudomonadati</taxon>
        <taxon>Gemmatimonadota</taxon>
        <taxon>Gemmatimonadia</taxon>
        <taxon>Gemmatimonadales</taxon>
        <taxon>Gemmatimonadaceae</taxon>
        <taxon>Gemmatirosa</taxon>
    </lineage>
</organism>
<dbReference type="AlphaFoldDB" id="W0RLW1"/>
<dbReference type="Proteomes" id="UP000019151">
    <property type="component" value="Chromosome"/>
</dbReference>
<dbReference type="InParanoid" id="W0RLW1"/>
<keyword evidence="3" id="KW-1185">Reference proteome</keyword>
<evidence type="ECO:0000256" key="1">
    <source>
        <dbReference type="SAM" id="MobiDB-lite"/>
    </source>
</evidence>
<gene>
    <name evidence="2" type="ORF">J421_3763</name>
</gene>
<evidence type="ECO:0000313" key="2">
    <source>
        <dbReference type="EMBL" id="AHG91300.1"/>
    </source>
</evidence>
<reference evidence="2 3" key="1">
    <citation type="journal article" date="2014" name="Genome Announc.">
        <title>Genome Sequence and Methylome of Soil Bacterium Gemmatirosa kalamazoonensis KBS708T, a Member of the Rarely Cultivated Gemmatimonadetes Phylum.</title>
        <authorList>
            <person name="Debruyn J.M."/>
            <person name="Radosevich M."/>
            <person name="Wommack K.E."/>
            <person name="Polson S.W."/>
            <person name="Hauser L.J."/>
            <person name="Fawaz M.N."/>
            <person name="Korlach J."/>
            <person name="Tsai Y.C."/>
        </authorList>
    </citation>
    <scope>NUCLEOTIDE SEQUENCE [LARGE SCALE GENOMIC DNA]</scope>
    <source>
        <strain evidence="2 3">KBS708</strain>
    </source>
</reference>
<dbReference type="HOGENOM" id="CLU_2011948_0_0_0"/>
<protein>
    <submittedName>
        <fullName evidence="2">Uncharacterized protein</fullName>
    </submittedName>
</protein>
<accession>W0RLW1</accession>
<dbReference type="KEGG" id="gba:J421_3763"/>
<evidence type="ECO:0000313" key="3">
    <source>
        <dbReference type="Proteomes" id="UP000019151"/>
    </source>
</evidence>
<dbReference type="EMBL" id="CP007128">
    <property type="protein sequence ID" value="AHG91300.1"/>
    <property type="molecule type" value="Genomic_DNA"/>
</dbReference>
<sequence>MLRARTARRETRTTERPSWLRRVAFALVLLAQVAGIALGVTEGRDGVGAGTHIEAVGTKAHYSHDETTCGACHLRSMHGRVAAAPRLAAGDDFRPTEHGAPASRPPIVDPASSNHSRAPPTVI</sequence>
<dbReference type="STRING" id="861299.J421_3763"/>
<feature type="region of interest" description="Disordered" evidence="1">
    <location>
        <begin position="87"/>
        <end position="123"/>
    </location>
</feature>